<organism evidence="1 2">
    <name type="scientific">Lyophyllum shimeji</name>
    <name type="common">Hon-shimeji</name>
    <name type="synonym">Tricholoma shimeji</name>
    <dbReference type="NCBI Taxonomy" id="47721"/>
    <lineage>
        <taxon>Eukaryota</taxon>
        <taxon>Fungi</taxon>
        <taxon>Dikarya</taxon>
        <taxon>Basidiomycota</taxon>
        <taxon>Agaricomycotina</taxon>
        <taxon>Agaricomycetes</taxon>
        <taxon>Agaricomycetidae</taxon>
        <taxon>Agaricales</taxon>
        <taxon>Tricholomatineae</taxon>
        <taxon>Lyophyllaceae</taxon>
        <taxon>Lyophyllum</taxon>
    </lineage>
</organism>
<evidence type="ECO:0000313" key="1">
    <source>
        <dbReference type="EMBL" id="GLB45743.1"/>
    </source>
</evidence>
<sequence length="231" mass="24936">MDAPYTLTVIVSCTSSIGFIASTSLCVNTPSVAFASATASSSGPLFSQLSALTTRGTPPALRPTCTSSRSAQRMMFISPCRTVPSNQVLGLAQLTASRPLPLLAMRRVCAADLLRAAVPSTPRPLTIRLSCAASLPQGPLEPFLRAKTTPMDDYIDRNLFYKAEKLSNLLSCLTPAFSILHPFFPVVRVVIPLISVFWQVWRWISASYFHAHAPPMPIVLDGYSRLGHAGS</sequence>
<dbReference type="EMBL" id="BRPK01000027">
    <property type="protein sequence ID" value="GLB45743.1"/>
    <property type="molecule type" value="Genomic_DNA"/>
</dbReference>
<dbReference type="Proteomes" id="UP001063166">
    <property type="component" value="Unassembled WGS sequence"/>
</dbReference>
<protein>
    <submittedName>
        <fullName evidence="1">Uncharacterized protein</fullName>
    </submittedName>
</protein>
<dbReference type="AlphaFoldDB" id="A0A9P3UUL3"/>
<name>A0A9P3UUL3_LYOSH</name>
<comment type="caution">
    <text evidence="1">The sequence shown here is derived from an EMBL/GenBank/DDBJ whole genome shotgun (WGS) entry which is preliminary data.</text>
</comment>
<evidence type="ECO:0000313" key="2">
    <source>
        <dbReference type="Proteomes" id="UP001063166"/>
    </source>
</evidence>
<keyword evidence="2" id="KW-1185">Reference proteome</keyword>
<accession>A0A9P3UUL3</accession>
<reference evidence="1" key="1">
    <citation type="submission" date="2022-07" db="EMBL/GenBank/DDBJ databases">
        <title>The genome of Lyophyllum shimeji provides insight into the initial evolution of ectomycorrhizal fungal genome.</title>
        <authorList>
            <person name="Kobayashi Y."/>
            <person name="Shibata T."/>
            <person name="Hirakawa H."/>
            <person name="Shigenobu S."/>
            <person name="Nishiyama T."/>
            <person name="Yamada A."/>
            <person name="Hasebe M."/>
            <person name="Kawaguchi M."/>
        </authorList>
    </citation>
    <scope>NUCLEOTIDE SEQUENCE</scope>
    <source>
        <strain evidence="1">AT787</strain>
    </source>
</reference>
<proteinExistence type="predicted"/>
<gene>
    <name evidence="1" type="ORF">LshimejAT787_2700130</name>
</gene>